<keyword evidence="4" id="KW-1185">Reference proteome</keyword>
<proteinExistence type="predicted"/>
<accession>A0AAV4SLY6</accession>
<reference evidence="3 4" key="1">
    <citation type="submission" date="2021-06" db="EMBL/GenBank/DDBJ databases">
        <title>Caerostris extrusa draft genome.</title>
        <authorList>
            <person name="Kono N."/>
            <person name="Arakawa K."/>
        </authorList>
    </citation>
    <scope>NUCLEOTIDE SEQUENCE [LARGE SCALE GENOMIC DNA]</scope>
</reference>
<organism evidence="3 4">
    <name type="scientific">Caerostris extrusa</name>
    <name type="common">Bark spider</name>
    <name type="synonym">Caerostris bankana</name>
    <dbReference type="NCBI Taxonomy" id="172846"/>
    <lineage>
        <taxon>Eukaryota</taxon>
        <taxon>Metazoa</taxon>
        <taxon>Ecdysozoa</taxon>
        <taxon>Arthropoda</taxon>
        <taxon>Chelicerata</taxon>
        <taxon>Arachnida</taxon>
        <taxon>Araneae</taxon>
        <taxon>Araneomorphae</taxon>
        <taxon>Entelegynae</taxon>
        <taxon>Araneoidea</taxon>
        <taxon>Araneidae</taxon>
        <taxon>Caerostris</taxon>
    </lineage>
</organism>
<dbReference type="AlphaFoldDB" id="A0AAV4SLY6"/>
<evidence type="ECO:0000313" key="4">
    <source>
        <dbReference type="Proteomes" id="UP001054945"/>
    </source>
</evidence>
<dbReference type="Proteomes" id="UP001054945">
    <property type="component" value="Unassembled WGS sequence"/>
</dbReference>
<keyword evidence="2" id="KW-1133">Transmembrane helix</keyword>
<keyword evidence="2" id="KW-0472">Membrane</keyword>
<feature type="non-terminal residue" evidence="3">
    <location>
        <position position="1"/>
    </location>
</feature>
<sequence length="109" mass="12745">IETNMHHFKKKGEKYELNPSDKSKETYGSCKKTGDEEDYILSRDELEEETESPSNDCGIMMPPVPKCDKFTYFRDGKRKNRTPSESKENLVFLFILVGNMIIDHIGWFM</sequence>
<name>A0AAV4SLY6_CAEEX</name>
<feature type="region of interest" description="Disordered" evidence="1">
    <location>
        <begin position="1"/>
        <end position="32"/>
    </location>
</feature>
<feature type="compositionally biased region" description="Basic residues" evidence="1">
    <location>
        <begin position="1"/>
        <end position="12"/>
    </location>
</feature>
<evidence type="ECO:0000256" key="1">
    <source>
        <dbReference type="SAM" id="MobiDB-lite"/>
    </source>
</evidence>
<dbReference type="EMBL" id="BPLR01009646">
    <property type="protein sequence ID" value="GIY33485.1"/>
    <property type="molecule type" value="Genomic_DNA"/>
</dbReference>
<gene>
    <name evidence="3" type="primary">AVEN_208695_1</name>
    <name evidence="3" type="ORF">CEXT_536221</name>
</gene>
<feature type="transmembrane region" description="Helical" evidence="2">
    <location>
        <begin position="89"/>
        <end position="108"/>
    </location>
</feature>
<comment type="caution">
    <text evidence="3">The sequence shown here is derived from an EMBL/GenBank/DDBJ whole genome shotgun (WGS) entry which is preliminary data.</text>
</comment>
<feature type="compositionally biased region" description="Basic and acidic residues" evidence="1">
    <location>
        <begin position="13"/>
        <end position="25"/>
    </location>
</feature>
<evidence type="ECO:0000313" key="3">
    <source>
        <dbReference type="EMBL" id="GIY33485.1"/>
    </source>
</evidence>
<protein>
    <submittedName>
        <fullName evidence="3">Uncharacterized protein</fullName>
    </submittedName>
</protein>
<keyword evidence="2" id="KW-0812">Transmembrane</keyword>
<evidence type="ECO:0000256" key="2">
    <source>
        <dbReference type="SAM" id="Phobius"/>
    </source>
</evidence>